<accession>A0A0P7ANH1</accession>
<proteinExistence type="predicted"/>
<dbReference type="Proteomes" id="UP000050280">
    <property type="component" value="Unassembled WGS sequence"/>
</dbReference>
<comment type="caution">
    <text evidence="1">The sequence shown here is derived from an EMBL/GenBank/DDBJ whole genome shotgun (WGS) entry which is preliminary data.</text>
</comment>
<dbReference type="STRING" id="1300341.I595_380"/>
<protein>
    <submittedName>
        <fullName evidence="1">Uncharacterized protein</fullName>
    </submittedName>
</protein>
<gene>
    <name evidence="1" type="ORF">I595_380</name>
</gene>
<name>A0A0P7ANH1_9FLAO</name>
<evidence type="ECO:0000313" key="2">
    <source>
        <dbReference type="Proteomes" id="UP000050280"/>
    </source>
</evidence>
<dbReference type="AlphaFoldDB" id="A0A0P7ANH1"/>
<reference evidence="1 2" key="1">
    <citation type="submission" date="2015-09" db="EMBL/GenBank/DDBJ databases">
        <title>Genome sequence of the marine flavobacterium Croceitalea dokdonensis DOKDO 023 that contains proton- and sodium-pumping rhodopsins.</title>
        <authorList>
            <person name="Kwon S.-K."/>
            <person name="Lee H.K."/>
            <person name="Kwak M.-J."/>
            <person name="Kim J.F."/>
        </authorList>
    </citation>
    <scope>NUCLEOTIDE SEQUENCE [LARGE SCALE GENOMIC DNA]</scope>
    <source>
        <strain evidence="1 2">DOKDO 023</strain>
    </source>
</reference>
<dbReference type="EMBL" id="LDJX01000001">
    <property type="protein sequence ID" value="KPM33478.1"/>
    <property type="molecule type" value="Genomic_DNA"/>
</dbReference>
<keyword evidence="2" id="KW-1185">Reference proteome</keyword>
<sequence>MVIHLKAGQRQPKRDFMQISVGGVTMIKVTRILLFSCNTLFKGMATTKPVAWFKLEGT</sequence>
<evidence type="ECO:0000313" key="1">
    <source>
        <dbReference type="EMBL" id="KPM33478.1"/>
    </source>
</evidence>
<organism evidence="1 2">
    <name type="scientific">Croceitalea dokdonensis DOKDO 023</name>
    <dbReference type="NCBI Taxonomy" id="1300341"/>
    <lineage>
        <taxon>Bacteria</taxon>
        <taxon>Pseudomonadati</taxon>
        <taxon>Bacteroidota</taxon>
        <taxon>Flavobacteriia</taxon>
        <taxon>Flavobacteriales</taxon>
        <taxon>Flavobacteriaceae</taxon>
        <taxon>Croceitalea</taxon>
    </lineage>
</organism>